<protein>
    <submittedName>
        <fullName evidence="2">Uncharacterized protein</fullName>
    </submittedName>
</protein>
<feature type="transmembrane region" description="Helical" evidence="1">
    <location>
        <begin position="6"/>
        <end position="26"/>
    </location>
</feature>
<proteinExistence type="predicted"/>
<keyword evidence="1" id="KW-0812">Transmembrane</keyword>
<sequence>MFSKVFFVAAMVVSLSLILILAVLSIERETGEVEAMRETKHTPLPWEIFENQHVLCIMKAGTRKEVVHWAGFDSSDFLDQNSANAKLIVTSVNARPKVEELLGAARDAYALLGLLGHGRGFDSREASTFKRLEESIREVEAALGGKAE</sequence>
<dbReference type="AlphaFoldDB" id="A0A0F9RVB5"/>
<dbReference type="EMBL" id="LAZR01003175">
    <property type="protein sequence ID" value="KKN21148.1"/>
    <property type="molecule type" value="Genomic_DNA"/>
</dbReference>
<gene>
    <name evidence="2" type="ORF">LCGC14_0928280</name>
</gene>
<comment type="caution">
    <text evidence="2">The sequence shown here is derived from an EMBL/GenBank/DDBJ whole genome shotgun (WGS) entry which is preliminary data.</text>
</comment>
<reference evidence="2" key="1">
    <citation type="journal article" date="2015" name="Nature">
        <title>Complex archaea that bridge the gap between prokaryotes and eukaryotes.</title>
        <authorList>
            <person name="Spang A."/>
            <person name="Saw J.H."/>
            <person name="Jorgensen S.L."/>
            <person name="Zaremba-Niedzwiedzka K."/>
            <person name="Martijn J."/>
            <person name="Lind A.E."/>
            <person name="van Eijk R."/>
            <person name="Schleper C."/>
            <person name="Guy L."/>
            <person name="Ettema T.J."/>
        </authorList>
    </citation>
    <scope>NUCLEOTIDE SEQUENCE</scope>
</reference>
<organism evidence="2">
    <name type="scientific">marine sediment metagenome</name>
    <dbReference type="NCBI Taxonomy" id="412755"/>
    <lineage>
        <taxon>unclassified sequences</taxon>
        <taxon>metagenomes</taxon>
        <taxon>ecological metagenomes</taxon>
    </lineage>
</organism>
<accession>A0A0F9RVB5</accession>
<evidence type="ECO:0000313" key="2">
    <source>
        <dbReference type="EMBL" id="KKN21148.1"/>
    </source>
</evidence>
<keyword evidence="1" id="KW-0472">Membrane</keyword>
<name>A0A0F9RVB5_9ZZZZ</name>
<evidence type="ECO:0000256" key="1">
    <source>
        <dbReference type="SAM" id="Phobius"/>
    </source>
</evidence>
<keyword evidence="1" id="KW-1133">Transmembrane helix</keyword>